<evidence type="ECO:0000313" key="1">
    <source>
        <dbReference type="EMBL" id="VEL31349.1"/>
    </source>
</evidence>
<dbReference type="Proteomes" id="UP000784294">
    <property type="component" value="Unassembled WGS sequence"/>
</dbReference>
<keyword evidence="2" id="KW-1185">Reference proteome</keyword>
<gene>
    <name evidence="1" type="ORF">PXEA_LOCUS24789</name>
</gene>
<organism evidence="1 2">
    <name type="scientific">Protopolystoma xenopodis</name>
    <dbReference type="NCBI Taxonomy" id="117903"/>
    <lineage>
        <taxon>Eukaryota</taxon>
        <taxon>Metazoa</taxon>
        <taxon>Spiralia</taxon>
        <taxon>Lophotrochozoa</taxon>
        <taxon>Platyhelminthes</taxon>
        <taxon>Monogenea</taxon>
        <taxon>Polyopisthocotylea</taxon>
        <taxon>Polystomatidea</taxon>
        <taxon>Polystomatidae</taxon>
        <taxon>Protopolystoma</taxon>
    </lineage>
</organism>
<reference evidence="1" key="1">
    <citation type="submission" date="2018-11" db="EMBL/GenBank/DDBJ databases">
        <authorList>
            <consortium name="Pathogen Informatics"/>
        </authorList>
    </citation>
    <scope>NUCLEOTIDE SEQUENCE</scope>
</reference>
<protein>
    <submittedName>
        <fullName evidence="1">Uncharacterized protein</fullName>
    </submittedName>
</protein>
<proteinExistence type="predicted"/>
<name>A0A448X9G1_9PLAT</name>
<sequence>MISFVRRFFLAPLQALGTPFGCLLSSAQNMLFSRSCSLAHSCTGRGLLLLRVLSLPLAVFPTLCPPQPRQVEMACPQTSIVIATRLIATGIDHCRPLLLCKRIICPMYPPFWPSCRSQVTSQRQSRKESGCTVFPPLLRPSRQKALRLAELVLRVDACIC</sequence>
<dbReference type="EMBL" id="CAAALY010121390">
    <property type="protein sequence ID" value="VEL31349.1"/>
    <property type="molecule type" value="Genomic_DNA"/>
</dbReference>
<accession>A0A448X9G1</accession>
<evidence type="ECO:0000313" key="2">
    <source>
        <dbReference type="Proteomes" id="UP000784294"/>
    </source>
</evidence>
<comment type="caution">
    <text evidence="1">The sequence shown here is derived from an EMBL/GenBank/DDBJ whole genome shotgun (WGS) entry which is preliminary data.</text>
</comment>
<dbReference type="AlphaFoldDB" id="A0A448X9G1"/>